<dbReference type="AlphaFoldDB" id="A0A6M3XHV7"/>
<proteinExistence type="predicted"/>
<accession>A0A6M3XHV7</accession>
<name>A0A6M3XHV7_9ZZZZ</name>
<organism evidence="1">
    <name type="scientific">viral metagenome</name>
    <dbReference type="NCBI Taxonomy" id="1070528"/>
    <lineage>
        <taxon>unclassified sequences</taxon>
        <taxon>metagenomes</taxon>
        <taxon>organismal metagenomes</taxon>
    </lineage>
</organism>
<gene>
    <name evidence="1" type="ORF">TM448B01005_0004</name>
</gene>
<dbReference type="EMBL" id="MT144685">
    <property type="protein sequence ID" value="QJH97389.1"/>
    <property type="molecule type" value="Genomic_DNA"/>
</dbReference>
<protein>
    <submittedName>
        <fullName evidence="1">Uncharacterized protein</fullName>
    </submittedName>
</protein>
<sequence>MEMLFKVSLVLLLIALLVNLFGFIKAGRKLRNDCKEFEKSRKEFIEVLKNRLFFP</sequence>
<evidence type="ECO:0000313" key="1">
    <source>
        <dbReference type="EMBL" id="QJH97389.1"/>
    </source>
</evidence>
<reference evidence="1" key="1">
    <citation type="submission" date="2020-03" db="EMBL/GenBank/DDBJ databases">
        <title>The deep terrestrial virosphere.</title>
        <authorList>
            <person name="Holmfeldt K."/>
            <person name="Nilsson E."/>
            <person name="Simone D."/>
            <person name="Lopez-Fernandez M."/>
            <person name="Wu X."/>
            <person name="de Brujin I."/>
            <person name="Lundin D."/>
            <person name="Andersson A."/>
            <person name="Bertilsson S."/>
            <person name="Dopson M."/>
        </authorList>
    </citation>
    <scope>NUCLEOTIDE SEQUENCE</scope>
    <source>
        <strain evidence="1">TM448B01005</strain>
    </source>
</reference>